<accession>A0A2T5BBB9</accession>
<keyword evidence="10" id="KW-0282">Flagellum</keyword>
<gene>
    <name evidence="10" type="ORF">C7449_103289</name>
</gene>
<comment type="caution">
    <text evidence="10">The sequence shown here is derived from an EMBL/GenBank/DDBJ whole genome shotgun (WGS) entry which is preliminary data.</text>
</comment>
<name>A0A2T5BBB9_MYCDI</name>
<evidence type="ECO:0000256" key="6">
    <source>
        <dbReference type="ARBA" id="ARBA00022779"/>
    </source>
</evidence>
<reference evidence="10 11" key="1">
    <citation type="submission" date="2018-04" db="EMBL/GenBank/DDBJ databases">
        <title>Genomic Encyclopedia of Type Strains, Phase IV (KMG-IV): sequencing the most valuable type-strain genomes for metagenomic binning, comparative biology and taxonomic classification.</title>
        <authorList>
            <person name="Goeker M."/>
        </authorList>
    </citation>
    <scope>NUCLEOTIDE SEQUENCE [LARGE SCALE GENOMIC DNA]</scope>
    <source>
        <strain evidence="10 11">DSM 7138</strain>
    </source>
</reference>
<keyword evidence="10" id="KW-0969">Cilium</keyword>
<evidence type="ECO:0000313" key="10">
    <source>
        <dbReference type="EMBL" id="PTM96275.1"/>
    </source>
</evidence>
<dbReference type="PRINTS" id="PR00956">
    <property type="entry name" value="FLGMOTORFLIN"/>
</dbReference>
<dbReference type="EMBL" id="PZZZ01000003">
    <property type="protein sequence ID" value="PTM96275.1"/>
    <property type="molecule type" value="Genomic_DNA"/>
</dbReference>
<dbReference type="Gene3D" id="2.30.330.10">
    <property type="entry name" value="SpoA-like"/>
    <property type="match status" value="1"/>
</dbReference>
<dbReference type="InterPro" id="IPR001543">
    <property type="entry name" value="FliN-like_C"/>
</dbReference>
<evidence type="ECO:0000256" key="5">
    <source>
        <dbReference type="ARBA" id="ARBA00022500"/>
    </source>
</evidence>
<dbReference type="GO" id="GO:0006935">
    <property type="term" value="P:chemotaxis"/>
    <property type="evidence" value="ECO:0007669"/>
    <property type="project" value="UniProtKB-KW"/>
</dbReference>
<dbReference type="InterPro" id="IPR036429">
    <property type="entry name" value="SpoA-like_sf"/>
</dbReference>
<keyword evidence="11" id="KW-1185">Reference proteome</keyword>
<dbReference type="RefSeq" id="WP_170115831.1">
    <property type="nucleotide sequence ID" value="NZ_PZZZ01000003.1"/>
</dbReference>
<dbReference type="InterPro" id="IPR051469">
    <property type="entry name" value="FliN/MopA/SpaO"/>
</dbReference>
<dbReference type="Pfam" id="PF01052">
    <property type="entry name" value="FliMN_C"/>
    <property type="match status" value="1"/>
</dbReference>
<dbReference type="SUPFAM" id="SSF101801">
    <property type="entry name" value="Surface presentation of antigens (SPOA)"/>
    <property type="match status" value="1"/>
</dbReference>
<keyword evidence="5" id="KW-0145">Chemotaxis</keyword>
<keyword evidence="7" id="KW-0472">Membrane</keyword>
<keyword evidence="4" id="KW-1003">Cell membrane</keyword>
<evidence type="ECO:0000256" key="2">
    <source>
        <dbReference type="ARBA" id="ARBA00009226"/>
    </source>
</evidence>
<evidence type="ECO:0000256" key="3">
    <source>
        <dbReference type="ARBA" id="ARBA00021897"/>
    </source>
</evidence>
<dbReference type="AlphaFoldDB" id="A0A2T5BBB9"/>
<evidence type="ECO:0000256" key="4">
    <source>
        <dbReference type="ARBA" id="ARBA00022475"/>
    </source>
</evidence>
<organism evidence="10 11">
    <name type="scientific">Mycoplana dimorpha</name>
    <dbReference type="NCBI Taxonomy" id="28320"/>
    <lineage>
        <taxon>Bacteria</taxon>
        <taxon>Pseudomonadati</taxon>
        <taxon>Pseudomonadota</taxon>
        <taxon>Alphaproteobacteria</taxon>
        <taxon>Hyphomicrobiales</taxon>
        <taxon>Rhizobiaceae</taxon>
        <taxon>Mycoplana</taxon>
    </lineage>
</organism>
<evidence type="ECO:0000256" key="8">
    <source>
        <dbReference type="SAM" id="MobiDB-lite"/>
    </source>
</evidence>
<dbReference type="Proteomes" id="UP000241247">
    <property type="component" value="Unassembled WGS sequence"/>
</dbReference>
<dbReference type="PANTHER" id="PTHR43484:SF1">
    <property type="entry name" value="FLAGELLAR MOTOR SWITCH PROTEIN FLIN"/>
    <property type="match status" value="1"/>
</dbReference>
<protein>
    <recommendedName>
        <fullName evidence="3">Flagellar motor switch protein FliN</fullName>
    </recommendedName>
</protein>
<evidence type="ECO:0000256" key="1">
    <source>
        <dbReference type="ARBA" id="ARBA00004413"/>
    </source>
</evidence>
<evidence type="ECO:0000259" key="9">
    <source>
        <dbReference type="Pfam" id="PF01052"/>
    </source>
</evidence>
<comment type="similarity">
    <text evidence="2">Belongs to the FliN/MopA/SpaO family.</text>
</comment>
<dbReference type="PANTHER" id="PTHR43484">
    <property type="match status" value="1"/>
</dbReference>
<feature type="region of interest" description="Disordered" evidence="8">
    <location>
        <begin position="1"/>
        <end position="20"/>
    </location>
</feature>
<feature type="domain" description="Flagellar motor switch protein FliN-like C-terminal" evidence="9">
    <location>
        <begin position="60"/>
        <end position="132"/>
    </location>
</feature>
<dbReference type="GO" id="GO:0009425">
    <property type="term" value="C:bacterial-type flagellum basal body"/>
    <property type="evidence" value="ECO:0007669"/>
    <property type="project" value="InterPro"/>
</dbReference>
<comment type="subcellular location">
    <subcellularLocation>
        <location evidence="1">Cell membrane</location>
        <topology evidence="1">Peripheral membrane protein</topology>
        <orientation evidence="1">Cytoplasmic side</orientation>
    </subcellularLocation>
</comment>
<dbReference type="GO" id="GO:0003774">
    <property type="term" value="F:cytoskeletal motor activity"/>
    <property type="evidence" value="ECO:0007669"/>
    <property type="project" value="InterPro"/>
</dbReference>
<dbReference type="InterPro" id="IPR001172">
    <property type="entry name" value="FliN_T3SS_HrcQb"/>
</dbReference>
<proteinExistence type="inferred from homology"/>
<keyword evidence="10" id="KW-0966">Cell projection</keyword>
<dbReference type="GO" id="GO:0071973">
    <property type="term" value="P:bacterial-type flagellum-dependent cell motility"/>
    <property type="evidence" value="ECO:0007669"/>
    <property type="project" value="InterPro"/>
</dbReference>
<evidence type="ECO:0000256" key="7">
    <source>
        <dbReference type="ARBA" id="ARBA00023136"/>
    </source>
</evidence>
<keyword evidence="6" id="KW-0283">Flagellar rotation</keyword>
<evidence type="ECO:0000313" key="11">
    <source>
        <dbReference type="Proteomes" id="UP000241247"/>
    </source>
</evidence>
<sequence>MCDDSDNLPPLADAAFDPEAGSVDVATEASGRLHEPGASLVFSKAPPEDKVPVRPELGERFNDIPVEIEAVIGRVKISVEELMRVDPGHRLRLDKEFGEPVDLLVNGRLIGYGQVVSDANDNLIGIKIVHVVR</sequence>
<dbReference type="GO" id="GO:0005886">
    <property type="term" value="C:plasma membrane"/>
    <property type="evidence" value="ECO:0007669"/>
    <property type="project" value="UniProtKB-SubCell"/>
</dbReference>